<dbReference type="RefSeq" id="WP_245762572.1">
    <property type="nucleotide sequence ID" value="NZ_FOVM01000011.1"/>
</dbReference>
<dbReference type="CDD" id="cd12913">
    <property type="entry name" value="PDC1_MCP_like"/>
    <property type="match status" value="1"/>
</dbReference>
<dbReference type="STRING" id="995034.SAMN05216219_3144"/>
<dbReference type="Pfam" id="PF22673">
    <property type="entry name" value="MCP-like_PDC_1"/>
    <property type="match status" value="1"/>
</dbReference>
<evidence type="ECO:0000313" key="2">
    <source>
        <dbReference type="Proteomes" id="UP000198867"/>
    </source>
</evidence>
<organism evidence="1 2">
    <name type="scientific">Mycetocola miduiensis</name>
    <dbReference type="NCBI Taxonomy" id="995034"/>
    <lineage>
        <taxon>Bacteria</taxon>
        <taxon>Bacillati</taxon>
        <taxon>Actinomycetota</taxon>
        <taxon>Actinomycetes</taxon>
        <taxon>Micrococcales</taxon>
        <taxon>Microbacteriaceae</taxon>
        <taxon>Mycetocola</taxon>
    </lineage>
</organism>
<evidence type="ECO:0000313" key="1">
    <source>
        <dbReference type="EMBL" id="SFO03588.1"/>
    </source>
</evidence>
<dbReference type="AlphaFoldDB" id="A0A1I5DWI4"/>
<proteinExistence type="predicted"/>
<sequence>MHSDFRRTISDERQLVYDAEHGAVDRMWPTTIGDAISATTVPASGATTSALDSASSIVSAYFARLLSVLEDHAEQLSREIIFQGREGLTATRIDDLVEPHANELLDYASEPIYGAGFIATVDLLADAPSHLAWWQGADRRKLVFPPRSVKQGIDYRELEWFRIPSLTGNSHVAGPYVDYLCSDEYTMTAAAPVLVDGNFVGVAGLDVLIETIERRLTPPLRALGFPVLLVNGVNRVLVSTDPRLSPGDVLRHQPVLDRRRCDAVDLEIVVLH</sequence>
<gene>
    <name evidence="1" type="ORF">SAMN05216219_3144</name>
</gene>
<reference evidence="2" key="1">
    <citation type="submission" date="2016-10" db="EMBL/GenBank/DDBJ databases">
        <authorList>
            <person name="Varghese N."/>
            <person name="Submissions S."/>
        </authorList>
    </citation>
    <scope>NUCLEOTIDE SEQUENCE [LARGE SCALE GENOMIC DNA]</scope>
    <source>
        <strain evidence="2">CGMCC 1.11101</strain>
    </source>
</reference>
<dbReference type="Proteomes" id="UP000198867">
    <property type="component" value="Unassembled WGS sequence"/>
</dbReference>
<evidence type="ECO:0008006" key="3">
    <source>
        <dbReference type="Google" id="ProtNLM"/>
    </source>
</evidence>
<keyword evidence="2" id="KW-1185">Reference proteome</keyword>
<dbReference type="EMBL" id="FOVM01000011">
    <property type="protein sequence ID" value="SFO03588.1"/>
    <property type="molecule type" value="Genomic_DNA"/>
</dbReference>
<accession>A0A1I5DWI4</accession>
<dbReference type="Gene3D" id="3.30.450.20">
    <property type="entry name" value="PAS domain"/>
    <property type="match status" value="1"/>
</dbReference>
<name>A0A1I5DWI4_9MICO</name>
<protein>
    <recommendedName>
        <fullName evidence="3">Cache domain-containing protein</fullName>
    </recommendedName>
</protein>